<gene>
    <name evidence="2" type="ORF">TNIN_84701</name>
</gene>
<protein>
    <submittedName>
        <fullName evidence="2">Uncharacterized protein</fullName>
    </submittedName>
</protein>
<dbReference type="AlphaFoldDB" id="A0A8X6XY53"/>
<feature type="region of interest" description="Disordered" evidence="1">
    <location>
        <begin position="76"/>
        <end position="136"/>
    </location>
</feature>
<evidence type="ECO:0000256" key="1">
    <source>
        <dbReference type="SAM" id="MobiDB-lite"/>
    </source>
</evidence>
<dbReference type="Proteomes" id="UP000886998">
    <property type="component" value="Unassembled WGS sequence"/>
</dbReference>
<accession>A0A8X6XY53</accession>
<feature type="region of interest" description="Disordered" evidence="1">
    <location>
        <begin position="1"/>
        <end position="28"/>
    </location>
</feature>
<feature type="compositionally biased region" description="Basic and acidic residues" evidence="1">
    <location>
        <begin position="109"/>
        <end position="129"/>
    </location>
</feature>
<evidence type="ECO:0000313" key="2">
    <source>
        <dbReference type="EMBL" id="GFY61797.1"/>
    </source>
</evidence>
<keyword evidence="3" id="KW-1185">Reference proteome</keyword>
<organism evidence="2 3">
    <name type="scientific">Trichonephila inaurata madagascariensis</name>
    <dbReference type="NCBI Taxonomy" id="2747483"/>
    <lineage>
        <taxon>Eukaryota</taxon>
        <taxon>Metazoa</taxon>
        <taxon>Ecdysozoa</taxon>
        <taxon>Arthropoda</taxon>
        <taxon>Chelicerata</taxon>
        <taxon>Arachnida</taxon>
        <taxon>Araneae</taxon>
        <taxon>Araneomorphae</taxon>
        <taxon>Entelegynae</taxon>
        <taxon>Araneoidea</taxon>
        <taxon>Nephilidae</taxon>
        <taxon>Trichonephila</taxon>
        <taxon>Trichonephila inaurata</taxon>
    </lineage>
</organism>
<sequence length="136" mass="15294">MLQVRPEKEPHTTERTPHVHGTLHPDRTRLPYSQMKLHLLPIARTMTTSSLVEHTAGELALFLPCPVLDCPKNVNNAKNVCDPTDRAEMPANPIENQNAEKTNISKINNNEKKNTRKVSKDNKNADSSKLKSNPLK</sequence>
<name>A0A8X6XY53_9ARAC</name>
<proteinExistence type="predicted"/>
<evidence type="ECO:0000313" key="3">
    <source>
        <dbReference type="Proteomes" id="UP000886998"/>
    </source>
</evidence>
<reference evidence="2" key="1">
    <citation type="submission" date="2020-08" db="EMBL/GenBank/DDBJ databases">
        <title>Multicomponent nature underlies the extraordinary mechanical properties of spider dragline silk.</title>
        <authorList>
            <person name="Kono N."/>
            <person name="Nakamura H."/>
            <person name="Mori M."/>
            <person name="Yoshida Y."/>
            <person name="Ohtoshi R."/>
            <person name="Malay A.D."/>
            <person name="Moran D.A.P."/>
            <person name="Tomita M."/>
            <person name="Numata K."/>
            <person name="Arakawa K."/>
        </authorList>
    </citation>
    <scope>NUCLEOTIDE SEQUENCE</scope>
</reference>
<comment type="caution">
    <text evidence="2">The sequence shown here is derived from an EMBL/GenBank/DDBJ whole genome shotgun (WGS) entry which is preliminary data.</text>
</comment>
<dbReference type="EMBL" id="BMAV01013811">
    <property type="protein sequence ID" value="GFY61797.1"/>
    <property type="molecule type" value="Genomic_DNA"/>
</dbReference>